<dbReference type="InterPro" id="IPR007419">
    <property type="entry name" value="BFD-like_2Fe2S-bd_dom"/>
</dbReference>
<evidence type="ECO:0000256" key="2">
    <source>
        <dbReference type="ARBA" id="ARBA00022714"/>
    </source>
</evidence>
<name>A0ABV7VWQ1_9GAMM</name>
<evidence type="ECO:0000256" key="5">
    <source>
        <dbReference type="ARBA" id="ARBA00023004"/>
    </source>
</evidence>
<evidence type="ECO:0000256" key="3">
    <source>
        <dbReference type="ARBA" id="ARBA00022723"/>
    </source>
</evidence>
<evidence type="ECO:0000256" key="8">
    <source>
        <dbReference type="ARBA" id="ARBA00039386"/>
    </source>
</evidence>
<evidence type="ECO:0000256" key="6">
    <source>
        <dbReference type="ARBA" id="ARBA00023014"/>
    </source>
</evidence>
<evidence type="ECO:0000259" key="10">
    <source>
        <dbReference type="Pfam" id="PF04324"/>
    </source>
</evidence>
<reference evidence="12" key="1">
    <citation type="journal article" date="2019" name="Int. J. Syst. Evol. Microbiol.">
        <title>The Global Catalogue of Microorganisms (GCM) 10K type strain sequencing project: providing services to taxonomists for standard genome sequencing and annotation.</title>
        <authorList>
            <consortium name="The Broad Institute Genomics Platform"/>
            <consortium name="The Broad Institute Genome Sequencing Center for Infectious Disease"/>
            <person name="Wu L."/>
            <person name="Ma J."/>
        </authorList>
    </citation>
    <scope>NUCLEOTIDE SEQUENCE [LARGE SCALE GENOMIC DNA]</scope>
    <source>
        <strain evidence="12">KCTC 42424</strain>
    </source>
</reference>
<evidence type="ECO:0000256" key="9">
    <source>
        <dbReference type="ARBA" id="ARBA00046332"/>
    </source>
</evidence>
<accession>A0ABV7VWQ1</accession>
<comment type="similarity">
    <text evidence="9">Belongs to the Bfd family.</text>
</comment>
<proteinExistence type="inferred from homology"/>
<sequence length="64" mass="7074">MYVCLCKGITEQQLQQAVEQGDSYAQIRQKMGVGTDCGCCGQSAKQMIREHINKMPVCEFAEAS</sequence>
<evidence type="ECO:0000313" key="11">
    <source>
        <dbReference type="EMBL" id="MFC3681458.1"/>
    </source>
</evidence>
<dbReference type="PANTHER" id="PTHR37424:SF1">
    <property type="entry name" value="BACTERIOFERRITIN-ASSOCIATED FERREDOXIN"/>
    <property type="match status" value="1"/>
</dbReference>
<dbReference type="RefSeq" id="WP_376867876.1">
    <property type="nucleotide sequence ID" value="NZ_JBHRYB010000015.1"/>
</dbReference>
<keyword evidence="6" id="KW-0411">Iron-sulfur</keyword>
<dbReference type="Proteomes" id="UP001595722">
    <property type="component" value="Unassembled WGS sequence"/>
</dbReference>
<keyword evidence="1" id="KW-0813">Transport</keyword>
<feature type="domain" description="BFD-like [2Fe-2S]-binding" evidence="10">
    <location>
        <begin position="2"/>
        <end position="50"/>
    </location>
</feature>
<evidence type="ECO:0000256" key="1">
    <source>
        <dbReference type="ARBA" id="ARBA00022448"/>
    </source>
</evidence>
<dbReference type="PANTHER" id="PTHR37424">
    <property type="entry name" value="BACTERIOFERRITIN-ASSOCIATED FERREDOXIN"/>
    <property type="match status" value="1"/>
</dbReference>
<keyword evidence="5" id="KW-0408">Iron</keyword>
<comment type="cofactor">
    <cofactor evidence="7">
        <name>[2Fe-2S] cluster</name>
        <dbReference type="ChEBI" id="CHEBI:190135"/>
    </cofactor>
</comment>
<keyword evidence="4" id="KW-0249">Electron transport</keyword>
<evidence type="ECO:0000256" key="7">
    <source>
        <dbReference type="ARBA" id="ARBA00034078"/>
    </source>
</evidence>
<dbReference type="InterPro" id="IPR041854">
    <property type="entry name" value="BFD-like_2Fe2S-bd_dom_sf"/>
</dbReference>
<dbReference type="EMBL" id="JBHRYB010000015">
    <property type="protein sequence ID" value="MFC3681458.1"/>
    <property type="molecule type" value="Genomic_DNA"/>
</dbReference>
<comment type="caution">
    <text evidence="11">The sequence shown here is derived from an EMBL/GenBank/DDBJ whole genome shotgun (WGS) entry which is preliminary data.</text>
</comment>
<dbReference type="Pfam" id="PF04324">
    <property type="entry name" value="Fer2_BFD"/>
    <property type="match status" value="1"/>
</dbReference>
<dbReference type="Gene3D" id="1.10.10.1100">
    <property type="entry name" value="BFD-like [2Fe-2S]-binding domain"/>
    <property type="match status" value="1"/>
</dbReference>
<protein>
    <recommendedName>
        <fullName evidence="8">Bacterioferritin-associated ferredoxin</fullName>
    </recommendedName>
</protein>
<keyword evidence="3" id="KW-0479">Metal-binding</keyword>
<gene>
    <name evidence="11" type="ORF">ACFOMG_15245</name>
</gene>
<keyword evidence="12" id="KW-1185">Reference proteome</keyword>
<evidence type="ECO:0000313" key="12">
    <source>
        <dbReference type="Proteomes" id="UP001595722"/>
    </source>
</evidence>
<keyword evidence="2" id="KW-0001">2Fe-2S</keyword>
<dbReference type="InterPro" id="IPR052371">
    <property type="entry name" value="BFD-associated_ferredoxin"/>
</dbReference>
<evidence type="ECO:0000256" key="4">
    <source>
        <dbReference type="ARBA" id="ARBA00022982"/>
    </source>
</evidence>
<organism evidence="11 12">
    <name type="scientific">Bacterioplanoides pacificum</name>
    <dbReference type="NCBI Taxonomy" id="1171596"/>
    <lineage>
        <taxon>Bacteria</taxon>
        <taxon>Pseudomonadati</taxon>
        <taxon>Pseudomonadota</taxon>
        <taxon>Gammaproteobacteria</taxon>
        <taxon>Oceanospirillales</taxon>
        <taxon>Oceanospirillaceae</taxon>
        <taxon>Bacterioplanoides</taxon>
    </lineage>
</organism>